<reference evidence="3 5" key="2">
    <citation type="submission" date="2020-10" db="EMBL/GenBank/DDBJ databases">
        <title>Janibacter indicus TT2 genome sequence.</title>
        <authorList>
            <person name="Lee K."/>
            <person name="Ganzorig M."/>
        </authorList>
    </citation>
    <scope>NUCLEOTIDE SEQUENCE [LARGE SCALE GENOMIC DNA]</scope>
    <source>
        <strain evidence="3 5">TT2</strain>
    </source>
</reference>
<dbReference type="PROSITE" id="PS50056">
    <property type="entry name" value="TYR_PHOSPHATASE_2"/>
    <property type="match status" value="1"/>
</dbReference>
<dbReference type="AlphaFoldDB" id="A0A1L3MH52"/>
<dbReference type="EMBL" id="CP062789">
    <property type="protein sequence ID" value="QOK21688.1"/>
    <property type="molecule type" value="Genomic_DNA"/>
</dbReference>
<keyword evidence="4" id="KW-1185">Reference proteome</keyword>
<dbReference type="SUPFAM" id="SSF52799">
    <property type="entry name" value="(Phosphotyrosine protein) phosphatases II"/>
    <property type="match status" value="1"/>
</dbReference>
<dbReference type="PROSITE" id="PS00383">
    <property type="entry name" value="TYR_PHOSPHATASE_1"/>
    <property type="match status" value="1"/>
</dbReference>
<dbReference type="RefSeq" id="WP_072624921.1">
    <property type="nucleotide sequence ID" value="NZ_CP013290.1"/>
</dbReference>
<feature type="domain" description="Tyrosine specific protein phosphatases" evidence="1">
    <location>
        <begin position="135"/>
        <end position="190"/>
    </location>
</feature>
<evidence type="ECO:0000259" key="1">
    <source>
        <dbReference type="PROSITE" id="PS50056"/>
    </source>
</evidence>
<proteinExistence type="predicted"/>
<evidence type="ECO:0000313" key="2">
    <source>
        <dbReference type="EMBL" id="APH01763.1"/>
    </source>
</evidence>
<evidence type="ECO:0000313" key="5">
    <source>
        <dbReference type="Proteomes" id="UP000593998"/>
    </source>
</evidence>
<dbReference type="InterPro" id="IPR026893">
    <property type="entry name" value="Tyr/Ser_Pase_IphP-type"/>
</dbReference>
<protein>
    <submittedName>
        <fullName evidence="2">Protein tyrosine phosphatase</fullName>
    </submittedName>
    <submittedName>
        <fullName evidence="3">Tyrosine-protein phosphatase</fullName>
    </submittedName>
</protein>
<accession>A0A1L3MH52</accession>
<dbReference type="InterPro" id="IPR000387">
    <property type="entry name" value="Tyr_Pase_dom"/>
</dbReference>
<reference evidence="2 4" key="1">
    <citation type="submission" date="2015-11" db="EMBL/GenBank/DDBJ databases">
        <authorList>
            <person name="Zhang Y."/>
            <person name="Guo Z."/>
        </authorList>
    </citation>
    <scope>NUCLEOTIDE SEQUENCE [LARGE SCALE GENOMIC DNA]</scope>
    <source>
        <strain evidence="2 4">YFY001</strain>
    </source>
</reference>
<dbReference type="InterPro" id="IPR029021">
    <property type="entry name" value="Prot-tyrosine_phosphatase-like"/>
</dbReference>
<organism evidence="2 4">
    <name type="scientific">Janibacter indicus</name>
    <dbReference type="NCBI Taxonomy" id="857417"/>
    <lineage>
        <taxon>Bacteria</taxon>
        <taxon>Bacillati</taxon>
        <taxon>Actinomycetota</taxon>
        <taxon>Actinomycetes</taxon>
        <taxon>Micrococcales</taxon>
        <taxon>Intrasporangiaceae</taxon>
        <taxon>Janibacter</taxon>
    </lineage>
</organism>
<evidence type="ECO:0000313" key="4">
    <source>
        <dbReference type="Proteomes" id="UP000182938"/>
    </source>
</evidence>
<name>A0A1L3MH52_9MICO</name>
<dbReference type="GO" id="GO:0004721">
    <property type="term" value="F:phosphoprotein phosphatase activity"/>
    <property type="evidence" value="ECO:0007669"/>
    <property type="project" value="InterPro"/>
</dbReference>
<dbReference type="EMBL" id="CP013290">
    <property type="protein sequence ID" value="APH01763.1"/>
    <property type="molecule type" value="Genomic_DNA"/>
</dbReference>
<sequence length="257" mass="28173">MTRWIELDGVVNMRDLGGLPTRDGRITREGRLIRSDNLQDLSEGDVRHLVEELGVTDVVDLRSHVEHEVTGAGPLRSTPLTHHHHSLLREDLDAGATVEEALAVRWGRENPAPRDGTFWARHYTGYLTRRPDSVAAALAAVRDSAGGTVVHCAAGKDRTGTVVGMALAVAGVPEEEIIADYVLTAERLERIIGRLIEVEPYRRSLPTHTLEEQLPRAESIAAVLAHLDAEHGGTVGWLEAAGWTPEQVTRLRDRLVG</sequence>
<dbReference type="KEGG" id="jte:ASJ30_09690"/>
<dbReference type="Pfam" id="PF13350">
    <property type="entry name" value="Y_phosphatase3"/>
    <property type="match status" value="1"/>
</dbReference>
<gene>
    <name evidence="2" type="ORF">ASJ30_09690</name>
    <name evidence="3" type="ORF">IGS73_11090</name>
</gene>
<dbReference type="InterPro" id="IPR016130">
    <property type="entry name" value="Tyr_Pase_AS"/>
</dbReference>
<evidence type="ECO:0000313" key="3">
    <source>
        <dbReference type="EMBL" id="QOK21688.1"/>
    </source>
</evidence>
<dbReference type="Gene3D" id="3.90.190.10">
    <property type="entry name" value="Protein tyrosine phosphatase superfamily"/>
    <property type="match status" value="1"/>
</dbReference>
<dbReference type="Proteomes" id="UP000593998">
    <property type="component" value="Chromosome"/>
</dbReference>
<dbReference type="Proteomes" id="UP000182938">
    <property type="component" value="Chromosome"/>
</dbReference>